<comment type="similarity">
    <text evidence="1">Belongs to the FAM221 family.</text>
</comment>
<proteinExistence type="inferred from homology"/>
<sequence>VGAGVYVGWRCPDFTWDCIRVGESCHCFCGHLLVDHHSYTGQSVHVPCAKPGCGCRAFAFIPSRPEEVGEFWLRKRPGFEPESWRAKCRCKHSHDAHHPRGSLSCKTKEQWFRMFLHLQYHCHPLEKKHHVHNDIFFKIMPNKPQLYSTGEAYLPFAEIPKLRNAVLTGSEEDDTEY</sequence>
<dbReference type="PANTHER" id="PTHR31214">
    <property type="entry name" value="PROTEIN FAM221A-RELATED"/>
    <property type="match status" value="1"/>
</dbReference>
<protein>
    <submittedName>
        <fullName evidence="2">Uncharacterized protein</fullName>
    </submittedName>
</protein>
<name>S4RV47_PETMA</name>
<dbReference type="AlphaFoldDB" id="S4RV47"/>
<dbReference type="Pfam" id="PF14753">
    <property type="entry name" value="FAM221"/>
    <property type="match status" value="1"/>
</dbReference>
<dbReference type="Ensembl" id="ENSPMAT00000009126.1">
    <property type="protein sequence ID" value="ENSPMAP00000009087.1"/>
    <property type="gene ID" value="ENSPMAG00000008255.1"/>
</dbReference>
<organism evidence="2">
    <name type="scientific">Petromyzon marinus</name>
    <name type="common">Sea lamprey</name>
    <dbReference type="NCBI Taxonomy" id="7757"/>
    <lineage>
        <taxon>Eukaryota</taxon>
        <taxon>Metazoa</taxon>
        <taxon>Chordata</taxon>
        <taxon>Craniata</taxon>
        <taxon>Vertebrata</taxon>
        <taxon>Cyclostomata</taxon>
        <taxon>Hyperoartia</taxon>
        <taxon>Petromyzontiformes</taxon>
        <taxon>Petromyzontidae</taxon>
        <taxon>Petromyzon</taxon>
    </lineage>
</organism>
<reference evidence="2" key="1">
    <citation type="submission" date="2025-08" db="UniProtKB">
        <authorList>
            <consortium name="Ensembl"/>
        </authorList>
    </citation>
    <scope>IDENTIFICATION</scope>
</reference>
<dbReference type="OMA" id="ERECCRI"/>
<dbReference type="GeneTree" id="ENSGT00770000120611"/>
<dbReference type="InterPro" id="IPR026755">
    <property type="entry name" value="Fam221a/b"/>
</dbReference>
<dbReference type="PANTHER" id="PTHR31214:SF3">
    <property type="entry name" value="PROTEIN FAM221B"/>
    <property type="match status" value="1"/>
</dbReference>
<evidence type="ECO:0000256" key="1">
    <source>
        <dbReference type="ARBA" id="ARBA00011026"/>
    </source>
</evidence>
<reference evidence="2" key="2">
    <citation type="submission" date="2025-09" db="UniProtKB">
        <authorList>
            <consortium name="Ensembl"/>
        </authorList>
    </citation>
    <scope>IDENTIFICATION</scope>
</reference>
<dbReference type="HOGENOM" id="CLU_074362_0_0_1"/>
<accession>S4RV47</accession>
<evidence type="ECO:0000313" key="2">
    <source>
        <dbReference type="Ensembl" id="ENSPMAP00000009087.1"/>
    </source>
</evidence>